<dbReference type="EMBL" id="JADQDO010000001">
    <property type="protein sequence ID" value="MBF9232270.1"/>
    <property type="molecule type" value="Genomic_DNA"/>
</dbReference>
<evidence type="ECO:0000313" key="3">
    <source>
        <dbReference type="Proteomes" id="UP000599312"/>
    </source>
</evidence>
<dbReference type="PROSITE" id="PS51257">
    <property type="entry name" value="PROKAR_LIPOPROTEIN"/>
    <property type="match status" value="1"/>
</dbReference>
<feature type="chain" id="PRO_5037391987" description="Lipoprotein" evidence="1">
    <location>
        <begin position="31"/>
        <end position="134"/>
    </location>
</feature>
<sequence length="134" mass="13638">MRGRAFSEKAAKGRSSILASMALLAVGLSACNSTSSAPPAVSAPIAQASIAATPDYGAVIGPDGRCTGAPSMTASAIAPGIGECDLLALKGKIPTDVLVGESGKGQREVQVLYSEPGGRELYFFVNNKLDRIVK</sequence>
<dbReference type="RefSeq" id="WP_196270232.1">
    <property type="nucleotide sequence ID" value="NZ_JADQDO010000001.1"/>
</dbReference>
<feature type="signal peptide" evidence="1">
    <location>
        <begin position="1"/>
        <end position="30"/>
    </location>
</feature>
<name>A0A931BR83_9HYPH</name>
<evidence type="ECO:0008006" key="4">
    <source>
        <dbReference type="Google" id="ProtNLM"/>
    </source>
</evidence>
<keyword evidence="1" id="KW-0732">Signal</keyword>
<protein>
    <recommendedName>
        <fullName evidence="4">Lipoprotein</fullName>
    </recommendedName>
</protein>
<dbReference type="Proteomes" id="UP000599312">
    <property type="component" value="Unassembled WGS sequence"/>
</dbReference>
<evidence type="ECO:0000256" key="1">
    <source>
        <dbReference type="SAM" id="SignalP"/>
    </source>
</evidence>
<comment type="caution">
    <text evidence="2">The sequence shown here is derived from an EMBL/GenBank/DDBJ whole genome shotgun (WGS) entry which is preliminary data.</text>
</comment>
<organism evidence="2 3">
    <name type="scientific">Microvirga alba</name>
    <dbReference type="NCBI Taxonomy" id="2791025"/>
    <lineage>
        <taxon>Bacteria</taxon>
        <taxon>Pseudomonadati</taxon>
        <taxon>Pseudomonadota</taxon>
        <taxon>Alphaproteobacteria</taxon>
        <taxon>Hyphomicrobiales</taxon>
        <taxon>Methylobacteriaceae</taxon>
        <taxon>Microvirga</taxon>
    </lineage>
</organism>
<dbReference type="AlphaFoldDB" id="A0A931BR83"/>
<keyword evidence="3" id="KW-1185">Reference proteome</keyword>
<accession>A0A931BR83</accession>
<reference evidence="2" key="1">
    <citation type="submission" date="2020-11" db="EMBL/GenBank/DDBJ databases">
        <authorList>
            <person name="Kim M.K."/>
        </authorList>
    </citation>
    <scope>NUCLEOTIDE SEQUENCE</scope>
    <source>
        <strain evidence="2">BT350</strain>
    </source>
</reference>
<proteinExistence type="predicted"/>
<evidence type="ECO:0000313" key="2">
    <source>
        <dbReference type="EMBL" id="MBF9232270.1"/>
    </source>
</evidence>
<gene>
    <name evidence="2" type="ORF">I2H38_02635</name>
</gene>